<dbReference type="PANTHER" id="PTHR30329">
    <property type="entry name" value="STATOR ELEMENT OF FLAGELLAR MOTOR COMPLEX"/>
    <property type="match status" value="1"/>
</dbReference>
<evidence type="ECO:0000256" key="6">
    <source>
        <dbReference type="ARBA" id="ARBA00023136"/>
    </source>
</evidence>
<dbReference type="eggNOG" id="COG1360">
    <property type="taxonomic scope" value="Bacteria"/>
</dbReference>
<accession>E0I8T8</accession>
<comment type="similarity">
    <text evidence="2">Belongs to the MotB family.</text>
</comment>
<evidence type="ECO:0000256" key="4">
    <source>
        <dbReference type="ARBA" id="ARBA00022692"/>
    </source>
</evidence>
<keyword evidence="3" id="KW-1003">Cell membrane</keyword>
<dbReference type="InterPro" id="IPR025713">
    <property type="entry name" value="MotB-like_N_dom"/>
</dbReference>
<evidence type="ECO:0000259" key="10">
    <source>
        <dbReference type="PROSITE" id="PS51123"/>
    </source>
</evidence>
<evidence type="ECO:0000256" key="5">
    <source>
        <dbReference type="ARBA" id="ARBA00022989"/>
    </source>
</evidence>
<reference evidence="11 12" key="1">
    <citation type="submission" date="2010-07" db="EMBL/GenBank/DDBJ databases">
        <title>The draft genome of Paenibacillus curdlanolyticus YK9.</title>
        <authorList>
            <consortium name="US DOE Joint Genome Institute (JGI-PGF)"/>
            <person name="Lucas S."/>
            <person name="Copeland A."/>
            <person name="Lapidus A."/>
            <person name="Cheng J.-F."/>
            <person name="Bruce D."/>
            <person name="Goodwin L."/>
            <person name="Pitluck S."/>
            <person name="Land M.L."/>
            <person name="Hauser L."/>
            <person name="Chang Y.-J."/>
            <person name="Jeffries C."/>
            <person name="Anderson I.J."/>
            <person name="Johnson E."/>
            <person name="Loganathan U."/>
            <person name="Mulhopadhyay B."/>
            <person name="Kyrpides N."/>
            <person name="Woyke T.J."/>
        </authorList>
    </citation>
    <scope>NUCLEOTIDE SEQUENCE [LARGE SCALE GENOMIC DNA]</scope>
    <source>
        <strain evidence="11 12">YK9</strain>
    </source>
</reference>
<evidence type="ECO:0000256" key="9">
    <source>
        <dbReference type="SAM" id="Phobius"/>
    </source>
</evidence>
<dbReference type="PANTHER" id="PTHR30329:SF21">
    <property type="entry name" value="LIPOPROTEIN YIAD-RELATED"/>
    <property type="match status" value="1"/>
</dbReference>
<dbReference type="RefSeq" id="WP_006038072.1">
    <property type="nucleotide sequence ID" value="NZ_AEDD01000005.1"/>
</dbReference>
<evidence type="ECO:0000256" key="2">
    <source>
        <dbReference type="ARBA" id="ARBA00008914"/>
    </source>
</evidence>
<dbReference type="STRING" id="717606.PaecuDRAFT_2069"/>
<comment type="subcellular location">
    <subcellularLocation>
        <location evidence="1">Cell membrane</location>
        <topology evidence="1">Single-pass membrane protein</topology>
    </subcellularLocation>
</comment>
<dbReference type="PROSITE" id="PS51123">
    <property type="entry name" value="OMPA_2"/>
    <property type="match status" value="1"/>
</dbReference>
<dbReference type="OrthoDB" id="9815217at2"/>
<feature type="compositionally biased region" description="Low complexity" evidence="8">
    <location>
        <begin position="91"/>
        <end position="104"/>
    </location>
</feature>
<feature type="transmembrane region" description="Helical" evidence="9">
    <location>
        <begin position="20"/>
        <end position="42"/>
    </location>
</feature>
<keyword evidence="6 7" id="KW-0472">Membrane</keyword>
<dbReference type="CDD" id="cd07185">
    <property type="entry name" value="OmpA_C-like"/>
    <property type="match status" value="1"/>
</dbReference>
<dbReference type="Pfam" id="PF00691">
    <property type="entry name" value="OmpA"/>
    <property type="match status" value="1"/>
</dbReference>
<name>E0I8T8_9BACL</name>
<dbReference type="Proteomes" id="UP000005387">
    <property type="component" value="Unassembled WGS sequence"/>
</dbReference>
<keyword evidence="4 9" id="KW-0812">Transmembrane</keyword>
<dbReference type="InterPro" id="IPR006665">
    <property type="entry name" value="OmpA-like"/>
</dbReference>
<feature type="region of interest" description="Disordered" evidence="8">
    <location>
        <begin position="73"/>
        <end position="104"/>
    </location>
</feature>
<keyword evidence="12" id="KW-1185">Reference proteome</keyword>
<evidence type="ECO:0000256" key="1">
    <source>
        <dbReference type="ARBA" id="ARBA00004162"/>
    </source>
</evidence>
<evidence type="ECO:0000256" key="8">
    <source>
        <dbReference type="SAM" id="MobiDB-lite"/>
    </source>
</evidence>
<dbReference type="GO" id="GO:0005886">
    <property type="term" value="C:plasma membrane"/>
    <property type="evidence" value="ECO:0007669"/>
    <property type="project" value="UniProtKB-SubCell"/>
</dbReference>
<feature type="domain" description="OmpA-like" evidence="10">
    <location>
        <begin position="144"/>
        <end position="266"/>
    </location>
</feature>
<evidence type="ECO:0000256" key="3">
    <source>
        <dbReference type="ARBA" id="ARBA00022475"/>
    </source>
</evidence>
<keyword evidence="5 9" id="KW-1133">Transmembrane helix</keyword>
<feature type="compositionally biased region" description="Basic and acidic residues" evidence="8">
    <location>
        <begin position="76"/>
        <end position="90"/>
    </location>
</feature>
<dbReference type="SUPFAM" id="SSF103088">
    <property type="entry name" value="OmpA-like"/>
    <property type="match status" value="1"/>
</dbReference>
<sequence length="278" mass="31552">MSRRRKHEEHEEHADESWLIPYADLMTLLLALFIVLFSMSSVDAKRFDEMSRAFNMALDGGVGVLDNFRSVQTGKDLNDEKEREKSKQEQKQQTVTKTQQQQQQDDLEKLRKKEQEDLEKLKKQLDQYIKSMGLTTQLDTKLNQSQLLITISDNALYASGSSAVKPESRKLGQAIAKMLKQYPGYEIIVAGHTDNQPISNSDFRDNWDLSSDRALNFMQILLASAQLDPKLISSTGYGEFRPLTSNATEAGRSKNRRVEVSLMRKYIDPSKAATAAAK</sequence>
<gene>
    <name evidence="11" type="ORF">PaecuDRAFT_2069</name>
</gene>
<proteinExistence type="inferred from homology"/>
<dbReference type="AlphaFoldDB" id="E0I8T8"/>
<dbReference type="InterPro" id="IPR050330">
    <property type="entry name" value="Bact_OuterMem_StrucFunc"/>
</dbReference>
<evidence type="ECO:0000256" key="7">
    <source>
        <dbReference type="PROSITE-ProRule" id="PRU00473"/>
    </source>
</evidence>
<dbReference type="Gene3D" id="3.30.1330.60">
    <property type="entry name" value="OmpA-like domain"/>
    <property type="match status" value="1"/>
</dbReference>
<evidence type="ECO:0000313" key="11">
    <source>
        <dbReference type="EMBL" id="EFM10822.1"/>
    </source>
</evidence>
<dbReference type="InterPro" id="IPR036737">
    <property type="entry name" value="OmpA-like_sf"/>
</dbReference>
<organism evidence="11 12">
    <name type="scientific">Paenibacillus curdlanolyticus YK9</name>
    <dbReference type="NCBI Taxonomy" id="717606"/>
    <lineage>
        <taxon>Bacteria</taxon>
        <taxon>Bacillati</taxon>
        <taxon>Bacillota</taxon>
        <taxon>Bacilli</taxon>
        <taxon>Bacillales</taxon>
        <taxon>Paenibacillaceae</taxon>
        <taxon>Paenibacillus</taxon>
    </lineage>
</organism>
<dbReference type="EMBL" id="AEDD01000005">
    <property type="protein sequence ID" value="EFM10822.1"/>
    <property type="molecule type" value="Genomic_DNA"/>
</dbReference>
<evidence type="ECO:0000313" key="12">
    <source>
        <dbReference type="Proteomes" id="UP000005387"/>
    </source>
</evidence>
<protein>
    <submittedName>
        <fullName evidence="11">OmpA/MotB domain protein</fullName>
    </submittedName>
</protein>
<dbReference type="Pfam" id="PF13677">
    <property type="entry name" value="MotB_plug"/>
    <property type="match status" value="1"/>
</dbReference>